<proteinExistence type="predicted"/>
<dbReference type="InterPro" id="IPR009003">
    <property type="entry name" value="Peptidase_S1_PA"/>
</dbReference>
<dbReference type="SUPFAM" id="SSF50494">
    <property type="entry name" value="Trypsin-like serine proteases"/>
    <property type="match status" value="1"/>
</dbReference>
<protein>
    <submittedName>
        <fullName evidence="1">Uncharacterized protein</fullName>
    </submittedName>
</protein>
<dbReference type="Proteomes" id="UP000678393">
    <property type="component" value="Unassembled WGS sequence"/>
</dbReference>
<sequence>PWECEYSYGGEADLHRHYERCQKNPGHKNFIPVDKFSIEYLPEDYRDKEVVDYIRAVSDLTVRVSVGYVSEKRPETVPNTNKPYPCYSVRGQCRLTVGTGFVRSVDVFTSDLGHHCGCKDCLNSSTPEMNFAIVEVITATHVVFDGLEGEHTTCHLFFDRGGTPDTCSGVVTLPGMSNVFNNVPEDCCFMYHYTHDLDLARKLLQTTQQMYRLSYILTNDNKFYFRIVKQNRDVLDKQPLLFLVSHPHGCSKQISLGYVTSAHKFNDAIVNLFYNTATCPGSSGAHVLVTENFTSLGLEKVLLFSCAVHCGVSEEQHEFNFCESDKGQ</sequence>
<gene>
    <name evidence="1" type="ORF">CUNI_LOCUS17792</name>
</gene>
<organism evidence="1 2">
    <name type="scientific">Candidula unifasciata</name>
    <dbReference type="NCBI Taxonomy" id="100452"/>
    <lineage>
        <taxon>Eukaryota</taxon>
        <taxon>Metazoa</taxon>
        <taxon>Spiralia</taxon>
        <taxon>Lophotrochozoa</taxon>
        <taxon>Mollusca</taxon>
        <taxon>Gastropoda</taxon>
        <taxon>Heterobranchia</taxon>
        <taxon>Euthyneura</taxon>
        <taxon>Panpulmonata</taxon>
        <taxon>Eupulmonata</taxon>
        <taxon>Stylommatophora</taxon>
        <taxon>Helicina</taxon>
        <taxon>Helicoidea</taxon>
        <taxon>Geomitridae</taxon>
        <taxon>Candidula</taxon>
    </lineage>
</organism>
<keyword evidence="2" id="KW-1185">Reference proteome</keyword>
<name>A0A8S3ZS02_9EUPU</name>
<accession>A0A8S3ZS02</accession>
<feature type="non-terminal residue" evidence="1">
    <location>
        <position position="1"/>
    </location>
</feature>
<dbReference type="AlphaFoldDB" id="A0A8S3ZS02"/>
<comment type="caution">
    <text evidence="1">The sequence shown here is derived from an EMBL/GenBank/DDBJ whole genome shotgun (WGS) entry which is preliminary data.</text>
</comment>
<dbReference type="OrthoDB" id="10038545at2759"/>
<reference evidence="1" key="1">
    <citation type="submission" date="2021-04" db="EMBL/GenBank/DDBJ databases">
        <authorList>
            <consortium name="Molecular Ecology Group"/>
        </authorList>
    </citation>
    <scope>NUCLEOTIDE SEQUENCE</scope>
</reference>
<evidence type="ECO:0000313" key="2">
    <source>
        <dbReference type="Proteomes" id="UP000678393"/>
    </source>
</evidence>
<dbReference type="EMBL" id="CAJHNH020005201">
    <property type="protein sequence ID" value="CAG5132234.1"/>
    <property type="molecule type" value="Genomic_DNA"/>
</dbReference>
<evidence type="ECO:0000313" key="1">
    <source>
        <dbReference type="EMBL" id="CAG5132234.1"/>
    </source>
</evidence>